<name>A0A368GA94_ANCCA</name>
<dbReference type="EMBL" id="JOJR01000313">
    <property type="protein sequence ID" value="RCN39915.1"/>
    <property type="molecule type" value="Genomic_DNA"/>
</dbReference>
<reference evidence="1 2" key="1">
    <citation type="submission" date="2014-10" db="EMBL/GenBank/DDBJ databases">
        <title>Draft genome of the hookworm Ancylostoma caninum.</title>
        <authorList>
            <person name="Mitreva M."/>
        </authorList>
    </citation>
    <scope>NUCLEOTIDE SEQUENCE [LARGE SCALE GENOMIC DNA]</scope>
    <source>
        <strain evidence="1 2">Baltimore</strain>
    </source>
</reference>
<sequence>MKKWRENGLGIAFYLDDGIIFGASRRQCSRATAIVNKTSKQQVGTLPAKSASGLRLTSHHDIRMTMAISREVAQAQFQD</sequence>
<keyword evidence="2" id="KW-1185">Reference proteome</keyword>
<evidence type="ECO:0000313" key="2">
    <source>
        <dbReference type="Proteomes" id="UP000252519"/>
    </source>
</evidence>
<dbReference type="OrthoDB" id="10068174at2759"/>
<proteinExistence type="predicted"/>
<comment type="caution">
    <text evidence="1">The sequence shown here is derived from an EMBL/GenBank/DDBJ whole genome shotgun (WGS) entry which is preliminary data.</text>
</comment>
<gene>
    <name evidence="1" type="ORF">ANCCAN_14135</name>
</gene>
<dbReference type="Proteomes" id="UP000252519">
    <property type="component" value="Unassembled WGS sequence"/>
</dbReference>
<evidence type="ECO:0000313" key="1">
    <source>
        <dbReference type="EMBL" id="RCN39915.1"/>
    </source>
</evidence>
<organism evidence="1 2">
    <name type="scientific">Ancylostoma caninum</name>
    <name type="common">Dog hookworm</name>
    <dbReference type="NCBI Taxonomy" id="29170"/>
    <lineage>
        <taxon>Eukaryota</taxon>
        <taxon>Metazoa</taxon>
        <taxon>Ecdysozoa</taxon>
        <taxon>Nematoda</taxon>
        <taxon>Chromadorea</taxon>
        <taxon>Rhabditida</taxon>
        <taxon>Rhabditina</taxon>
        <taxon>Rhabditomorpha</taxon>
        <taxon>Strongyloidea</taxon>
        <taxon>Ancylostomatidae</taxon>
        <taxon>Ancylostomatinae</taxon>
        <taxon>Ancylostoma</taxon>
    </lineage>
</organism>
<accession>A0A368GA94</accession>
<dbReference type="AlphaFoldDB" id="A0A368GA94"/>
<protein>
    <submittedName>
        <fullName evidence="1">Uncharacterized protein</fullName>
    </submittedName>
</protein>